<feature type="coiled-coil region" evidence="1">
    <location>
        <begin position="74"/>
        <end position="122"/>
    </location>
</feature>
<feature type="region of interest" description="Disordered" evidence="2">
    <location>
        <begin position="244"/>
        <end position="265"/>
    </location>
</feature>
<dbReference type="OrthoDB" id="7056878at2"/>
<gene>
    <name evidence="3" type="ORF">A1019T_01947</name>
</gene>
<dbReference type="RefSeq" id="WP_077449331.1">
    <property type="nucleotide sequence ID" value="NZ_FUGD01000115.1"/>
</dbReference>
<accession>A0A1R4EHJ0</accession>
<dbReference type="Proteomes" id="UP000188169">
    <property type="component" value="Unassembled WGS sequence"/>
</dbReference>
<dbReference type="AlphaFoldDB" id="A0A1R4EHJ0"/>
<sequence length="265" mass="29690">MPTEISKSTVKNVKRSSQAVMSPLILVLFASAVLLTGVIATAFGHKFGYYRGYQASQNDTKLKGDAQQLTAEDIKKLKQNVQSLTSQLNTAKQERDISLNNLEQMRQDIQELEVKNLQLIQLNEVYADRVVEQGGLPLQVVGAKMEPLPENAFEYRFDVAMLAKDGHQHRLKPTLTLLDEDNLVDVPLEPSTYDIKGIARIRGRFVMPKGFSPKQAKLNLESNGQEVEQIYNWQLASPVEKMPLSLSEIPETDQRPVKEGKGNAE</sequence>
<name>A0A1R4EHJ0_9GAMM</name>
<evidence type="ECO:0000313" key="4">
    <source>
        <dbReference type="Proteomes" id="UP000188169"/>
    </source>
</evidence>
<organism evidence="3 4">
    <name type="scientific">Psychrobacter pasteurii</name>
    <dbReference type="NCBI Taxonomy" id="1945520"/>
    <lineage>
        <taxon>Bacteria</taxon>
        <taxon>Pseudomonadati</taxon>
        <taxon>Pseudomonadota</taxon>
        <taxon>Gammaproteobacteria</taxon>
        <taxon>Moraxellales</taxon>
        <taxon>Moraxellaceae</taxon>
        <taxon>Psychrobacter</taxon>
    </lineage>
</organism>
<evidence type="ECO:0000256" key="2">
    <source>
        <dbReference type="SAM" id="MobiDB-lite"/>
    </source>
</evidence>
<feature type="compositionally biased region" description="Basic and acidic residues" evidence="2">
    <location>
        <begin position="252"/>
        <end position="265"/>
    </location>
</feature>
<proteinExistence type="predicted"/>
<evidence type="ECO:0000313" key="3">
    <source>
        <dbReference type="EMBL" id="SJM37962.1"/>
    </source>
</evidence>
<reference evidence="4" key="1">
    <citation type="submission" date="2017-02" db="EMBL/GenBank/DDBJ databases">
        <authorList>
            <person name="Mornico D."/>
        </authorList>
    </citation>
    <scope>NUCLEOTIDE SEQUENCE [LARGE SCALE GENOMIC DNA]</scope>
</reference>
<evidence type="ECO:0000256" key="1">
    <source>
        <dbReference type="SAM" id="Coils"/>
    </source>
</evidence>
<keyword evidence="4" id="KW-1185">Reference proteome</keyword>
<dbReference type="STRING" id="1945520.A1019T_01947"/>
<protein>
    <submittedName>
        <fullName evidence="3">Uncharacterized protein</fullName>
    </submittedName>
</protein>
<keyword evidence="1" id="KW-0175">Coiled coil</keyword>
<dbReference type="EMBL" id="FUGD01000115">
    <property type="protein sequence ID" value="SJM37962.1"/>
    <property type="molecule type" value="Genomic_DNA"/>
</dbReference>